<dbReference type="InterPro" id="IPR055430">
    <property type="entry name" value="HAT_Syf1_CNRKL1_C"/>
</dbReference>
<dbReference type="GO" id="GO:0006364">
    <property type="term" value="P:rRNA processing"/>
    <property type="evidence" value="ECO:0007669"/>
    <property type="project" value="UniProtKB-KW"/>
</dbReference>
<evidence type="ECO:0000259" key="7">
    <source>
        <dbReference type="PROSITE" id="PS50126"/>
    </source>
</evidence>
<name>A0A1J8Q586_9AGAM</name>
<dbReference type="InterPro" id="IPR003107">
    <property type="entry name" value="HAT"/>
</dbReference>
<dbReference type="InterPro" id="IPR048059">
    <property type="entry name" value="Rrp5_S1_rpt_hs1_sc1"/>
</dbReference>
<feature type="compositionally biased region" description="Acidic residues" evidence="6">
    <location>
        <begin position="1104"/>
        <end position="1118"/>
    </location>
</feature>
<feature type="compositionally biased region" description="Basic and acidic residues" evidence="6">
    <location>
        <begin position="1185"/>
        <end position="1198"/>
    </location>
</feature>
<dbReference type="CDD" id="cd05693">
    <property type="entry name" value="S1_Rrp5_repeat_hs1_sc1"/>
    <property type="match status" value="1"/>
</dbReference>
<feature type="region of interest" description="Disordered" evidence="6">
    <location>
        <begin position="1"/>
        <end position="35"/>
    </location>
</feature>
<feature type="domain" description="S1 motif" evidence="7">
    <location>
        <begin position="250"/>
        <end position="316"/>
    </location>
</feature>
<accession>A0A1J8Q586</accession>
<dbReference type="CDD" id="cd05697">
    <property type="entry name" value="S1_Rrp5_repeat_hs5"/>
    <property type="match status" value="1"/>
</dbReference>
<dbReference type="EMBL" id="LVVM01002679">
    <property type="protein sequence ID" value="OJA16197.1"/>
    <property type="molecule type" value="Genomic_DNA"/>
</dbReference>
<dbReference type="InterPro" id="IPR011990">
    <property type="entry name" value="TPR-like_helical_dom_sf"/>
</dbReference>
<organism evidence="8 9">
    <name type="scientific">Rhizopogon vesiculosus</name>
    <dbReference type="NCBI Taxonomy" id="180088"/>
    <lineage>
        <taxon>Eukaryota</taxon>
        <taxon>Fungi</taxon>
        <taxon>Dikarya</taxon>
        <taxon>Basidiomycota</taxon>
        <taxon>Agaricomycotina</taxon>
        <taxon>Agaricomycetes</taxon>
        <taxon>Agaricomycetidae</taxon>
        <taxon>Boletales</taxon>
        <taxon>Suillineae</taxon>
        <taxon>Rhizopogonaceae</taxon>
        <taxon>Rhizopogon</taxon>
    </lineage>
</organism>
<dbReference type="FunFam" id="2.40.50.140:FF:000103">
    <property type="entry name" value="protein RRP5 homolog"/>
    <property type="match status" value="2"/>
</dbReference>
<feature type="compositionally biased region" description="Low complexity" evidence="6">
    <location>
        <begin position="1122"/>
        <end position="1136"/>
    </location>
</feature>
<feature type="compositionally biased region" description="Basic and acidic residues" evidence="6">
    <location>
        <begin position="1093"/>
        <end position="1103"/>
    </location>
</feature>
<dbReference type="CDD" id="cd05707">
    <property type="entry name" value="S1_Rrp5_repeat_sc11"/>
    <property type="match status" value="1"/>
</dbReference>
<dbReference type="STRING" id="180088.A0A1J8Q586"/>
<feature type="region of interest" description="Disordered" evidence="6">
    <location>
        <begin position="72"/>
        <end position="102"/>
    </location>
</feature>
<feature type="region of interest" description="Disordered" evidence="6">
    <location>
        <begin position="154"/>
        <end position="180"/>
    </location>
</feature>
<evidence type="ECO:0000256" key="6">
    <source>
        <dbReference type="SAM" id="MobiDB-lite"/>
    </source>
</evidence>
<protein>
    <recommendedName>
        <fullName evidence="7">S1 motif domain-containing protein</fullName>
    </recommendedName>
</protein>
<feature type="domain" description="S1 motif" evidence="7">
    <location>
        <begin position="793"/>
        <end position="861"/>
    </location>
</feature>
<feature type="domain" description="S1 motif" evidence="7">
    <location>
        <begin position="432"/>
        <end position="506"/>
    </location>
</feature>
<dbReference type="SMART" id="SM00386">
    <property type="entry name" value="HAT"/>
    <property type="match status" value="4"/>
</dbReference>
<dbReference type="InterPro" id="IPR003029">
    <property type="entry name" value="S1_domain"/>
</dbReference>
<dbReference type="Pfam" id="PF00575">
    <property type="entry name" value="S1"/>
    <property type="match status" value="4"/>
</dbReference>
<dbReference type="OrthoDB" id="412781at2759"/>
<evidence type="ECO:0000256" key="1">
    <source>
        <dbReference type="ARBA" id="ARBA00004604"/>
    </source>
</evidence>
<feature type="region of interest" description="Disordered" evidence="6">
    <location>
        <begin position="1085"/>
        <end position="1198"/>
    </location>
</feature>
<reference evidence="8 9" key="1">
    <citation type="submission" date="2016-03" db="EMBL/GenBank/DDBJ databases">
        <title>Comparative genomics of the ectomycorrhizal sister species Rhizopogon vinicolor and Rhizopogon vesiculosus (Basidiomycota: Boletales) reveals a divergence of the mating type B locus.</title>
        <authorList>
            <person name="Mujic A.B."/>
            <person name="Kuo A."/>
            <person name="Tritt A."/>
            <person name="Lipzen A."/>
            <person name="Chen C."/>
            <person name="Johnson J."/>
            <person name="Sharma A."/>
            <person name="Barry K."/>
            <person name="Grigoriev I.V."/>
            <person name="Spatafora J.W."/>
        </authorList>
    </citation>
    <scope>NUCLEOTIDE SEQUENCE [LARGE SCALE GENOMIC DNA]</scope>
    <source>
        <strain evidence="8 9">AM-OR11-056</strain>
    </source>
</reference>
<dbReference type="PANTHER" id="PTHR23270">
    <property type="entry name" value="PROGRAMMED CELL DEATH PROTEIN 11 PRE-RRNA PROCESSING PROTEIN RRP5"/>
    <property type="match status" value="1"/>
</dbReference>
<comment type="subcellular location">
    <subcellularLocation>
        <location evidence="1">Nucleus</location>
        <location evidence="1">Nucleolus</location>
    </subcellularLocation>
</comment>
<dbReference type="GO" id="GO:0003723">
    <property type="term" value="F:RNA binding"/>
    <property type="evidence" value="ECO:0007669"/>
    <property type="project" value="TreeGrafter"/>
</dbReference>
<feature type="compositionally biased region" description="Basic and acidic residues" evidence="6">
    <location>
        <begin position="1"/>
        <end position="12"/>
    </location>
</feature>
<evidence type="ECO:0000313" key="8">
    <source>
        <dbReference type="EMBL" id="OJA16197.1"/>
    </source>
</evidence>
<dbReference type="PANTHER" id="PTHR23270:SF10">
    <property type="entry name" value="PROTEIN RRP5 HOMOLOG"/>
    <property type="match status" value="1"/>
</dbReference>
<feature type="compositionally biased region" description="Acidic residues" evidence="6">
    <location>
        <begin position="1158"/>
        <end position="1171"/>
    </location>
</feature>
<evidence type="ECO:0000313" key="9">
    <source>
        <dbReference type="Proteomes" id="UP000183567"/>
    </source>
</evidence>
<feature type="domain" description="S1 motif" evidence="7">
    <location>
        <begin position="523"/>
        <end position="592"/>
    </location>
</feature>
<dbReference type="FunFam" id="2.40.50.140:FF:000148">
    <property type="entry name" value="protein RRP5 homolog isoform X1"/>
    <property type="match status" value="1"/>
</dbReference>
<dbReference type="Pfam" id="PF23231">
    <property type="entry name" value="HAT_Syf1_CNRKL1_C"/>
    <property type="match status" value="1"/>
</dbReference>
<feature type="domain" description="S1 motif" evidence="7">
    <location>
        <begin position="118"/>
        <end position="234"/>
    </location>
</feature>
<dbReference type="SMART" id="SM00316">
    <property type="entry name" value="S1"/>
    <property type="match status" value="10"/>
</dbReference>
<keyword evidence="9" id="KW-1185">Reference proteome</keyword>
<dbReference type="SUPFAM" id="SSF50249">
    <property type="entry name" value="Nucleic acid-binding proteins"/>
    <property type="match status" value="8"/>
</dbReference>
<dbReference type="InterPro" id="IPR045209">
    <property type="entry name" value="Rrp5"/>
</dbReference>
<feature type="domain" description="S1 motif" evidence="7">
    <location>
        <begin position="887"/>
        <end position="956"/>
    </location>
</feature>
<proteinExistence type="predicted"/>
<dbReference type="GO" id="GO:0032040">
    <property type="term" value="C:small-subunit processome"/>
    <property type="evidence" value="ECO:0007669"/>
    <property type="project" value="TreeGrafter"/>
</dbReference>
<dbReference type="SUPFAM" id="SSF48452">
    <property type="entry name" value="TPR-like"/>
    <property type="match status" value="1"/>
</dbReference>
<dbReference type="Proteomes" id="UP000183567">
    <property type="component" value="Unassembled WGS sequence"/>
</dbReference>
<gene>
    <name evidence="8" type="ORF">AZE42_00037</name>
</gene>
<dbReference type="InterPro" id="IPR057301">
    <property type="entry name" value="Rrp5_OB_4th"/>
</dbReference>
<sequence length="1470" mass="161032">MAGQKRALEDNSSRNVKKSKLAKDKSKDVPENPVQLISTLASEEIDFPRGGGTSLTAVEVKTIRAEATQEADNELFAASGKSQKKKSRPDNKKSKTSLTPKKDAIRIEHLNYKRIVPGMKVLGQVASVQSLALIISLPNQLMGHVPITQVTSQLTSRLESMHEQEEPSDAESVDDGGSDSQTEVPDLFQLFHAGQYVRAVVTNVHASGATNISGIGKLRDDAAKASRRIELSLVPKIVNSGVLKADLKSGFTLSAAVQSIEDHGYILDMGVQGSSGFLSFQDAQRGGSSKFQVGQLLDVAVVKMSSNGRICTVSVDPKVIQLSSITEVSNVTSVLPGILGQALITAISPSGINLQILGFFDATADEFHVPANPDKALKIGQKVKARILYEIPGNSPPRFSVSLLDHIISLEEKLATHGISDRAAVPSAYPIGATLNDVKVKRVEPERGLVVEVQPNLDGFIHISHTSDDHVPTLSSSSGPWRLNTIHRARVIGYHSLDGLLQLSLRLSVLEQRFLQAGDIQVGEVLKGTVKRLTDSALFVSISGDVDGIIWPNHYADIPLKHPSRRFKAGGSIKCRVLAVDPDRKRVELTAKKTLVESTLPVLTSVEEAKIGMVTDAVVYRVLEKGLVVQFFSDLKAFVPSREASDNTSRLKDVFVAGRIVKVRILSVDLDPPRLVASIRQASATAAATVTDISDVTIGAVVEGVVTEIHKATAVLSLRSSHARALISLKTLANIRGTLLPQLKASLKAGETIESLVVISRNEEKGFVTVAGHSKVAGVPKKGHVSFDTLSIGQVVGGRVTRHGRHGAHIKITGRISGTLHPTDACDDYEAGIPFPTVDSILKALVVDIDNTSKHLTLSSRPSRLAPGSAKPVIDREINTLNDLNVGDSVRGFIKSVAEHGLFVMLGRNIDARVQIRELFDGFVKDWKTQFELNQLVKGRILSVDSENKRVEMTFRSGDLKRDAPSLGLDGLCEGQKIFGRVKRVEPYGLFIEIDGTKMSGLCHKSQLSDNKDADVTVALRTFREGDRVRAHVLSIDKEKRQLSFSLKPSHFEGDDSNIDAELDSFSGHEGALGVVAGDDVEMQAVSAESDSDSEKSDPRENPDSGESDGEIGDEDMAIDLPMPSQSRSTRRSPTPKQAAPLKVEGFSWFSGNAGSDAESDEETSSDEGSENGESSKRKKRRKKKEIEQDLTADMHTKLPESNADFERLLLGSPNSSYLWVQYMSFLLQLSEIDKARETGRRAIQTINFREEQERLNVWIALLNIENVYGTDESLEAVFKDAARHNDSKTIHLRLAAILDQSQKHEASKAEDQYKRTCKKFGFSSKVWTLLCEHYLRRGDLEQARKLLPRSLQSLEKRKHLKTISKFAQLEYKLGDAERGKTIFEGIVDSHPKRWDLWSIYIDMEAGQGDIQSLRNIFNRVFAIKMTSHKAKSFFKKWLELERKIGDEEGASAVKQKAVEWTQKAVSGSQ</sequence>
<keyword evidence="5" id="KW-0539">Nucleus</keyword>
<feature type="domain" description="S1 motif" evidence="7">
    <location>
        <begin position="699"/>
        <end position="773"/>
    </location>
</feature>
<evidence type="ECO:0000256" key="5">
    <source>
        <dbReference type="ARBA" id="ARBA00023242"/>
    </source>
</evidence>
<feature type="domain" description="S1 motif" evidence="7">
    <location>
        <begin position="612"/>
        <end position="680"/>
    </location>
</feature>
<dbReference type="InterPro" id="IPR012340">
    <property type="entry name" value="NA-bd_OB-fold"/>
</dbReference>
<keyword evidence="3" id="KW-0698">rRNA processing</keyword>
<dbReference type="Gene3D" id="1.25.40.10">
    <property type="entry name" value="Tetratricopeptide repeat domain"/>
    <property type="match status" value="1"/>
</dbReference>
<comment type="caution">
    <text evidence="8">The sequence shown here is derived from an EMBL/GenBank/DDBJ whole genome shotgun (WGS) entry which is preliminary data.</text>
</comment>
<dbReference type="PROSITE" id="PS50126">
    <property type="entry name" value="S1"/>
    <property type="match status" value="9"/>
</dbReference>
<keyword evidence="4" id="KW-0677">Repeat</keyword>
<dbReference type="FunFam" id="2.40.50.140:FF:000155">
    <property type="entry name" value="rRNA biogenesis protein RRP5"/>
    <property type="match status" value="1"/>
</dbReference>
<comment type="subunit">
    <text evidence="2">Associated with the spliceosome.</text>
</comment>
<evidence type="ECO:0000256" key="3">
    <source>
        <dbReference type="ARBA" id="ARBA00022552"/>
    </source>
</evidence>
<evidence type="ECO:0000256" key="4">
    <source>
        <dbReference type="ARBA" id="ARBA00022737"/>
    </source>
</evidence>
<dbReference type="CDD" id="cd05708">
    <property type="entry name" value="S1_Rrp5_repeat_sc12"/>
    <property type="match status" value="1"/>
</dbReference>
<dbReference type="Gene3D" id="2.40.50.140">
    <property type="entry name" value="Nucleic acid-binding proteins"/>
    <property type="match status" value="8"/>
</dbReference>
<feature type="compositionally biased region" description="Acidic residues" evidence="6">
    <location>
        <begin position="166"/>
        <end position="177"/>
    </location>
</feature>
<feature type="domain" description="S1 motif" evidence="7">
    <location>
        <begin position="975"/>
        <end position="1048"/>
    </location>
</feature>
<evidence type="ECO:0000256" key="2">
    <source>
        <dbReference type="ARBA" id="ARBA00011524"/>
    </source>
</evidence>
<dbReference type="Pfam" id="PF24685">
    <property type="entry name" value="OB_RRP5_4th"/>
    <property type="match status" value="1"/>
</dbReference>
<feature type="compositionally biased region" description="Basic and acidic residues" evidence="6">
    <location>
        <begin position="21"/>
        <end position="30"/>
    </location>
</feature>